<comment type="caution">
    <text evidence="1">The sequence shown here is derived from an EMBL/GenBank/DDBJ whole genome shotgun (WGS) entry which is preliminary data.</text>
</comment>
<dbReference type="PANTHER" id="PTHR33377">
    <property type="entry name" value="OS10G0134700 PROTEIN-RELATED"/>
    <property type="match status" value="1"/>
</dbReference>
<dbReference type="AlphaFoldDB" id="A0A835ARD0"/>
<evidence type="ECO:0000313" key="2">
    <source>
        <dbReference type="Proteomes" id="UP000636709"/>
    </source>
</evidence>
<name>A0A835ARD0_9POAL</name>
<reference evidence="1" key="1">
    <citation type="submission" date="2020-07" db="EMBL/GenBank/DDBJ databases">
        <title>Genome sequence and genetic diversity analysis of an under-domesticated orphan crop, white fonio (Digitaria exilis).</title>
        <authorList>
            <person name="Bennetzen J.L."/>
            <person name="Chen S."/>
            <person name="Ma X."/>
            <person name="Wang X."/>
            <person name="Yssel A.E.J."/>
            <person name="Chaluvadi S.R."/>
            <person name="Johnson M."/>
            <person name="Gangashetty P."/>
            <person name="Hamidou F."/>
            <person name="Sanogo M.D."/>
            <person name="Zwaenepoel A."/>
            <person name="Wallace J."/>
            <person name="Van De Peer Y."/>
            <person name="Van Deynze A."/>
        </authorList>
    </citation>
    <scope>NUCLEOTIDE SEQUENCE</scope>
    <source>
        <tissue evidence="1">Leaves</tissue>
    </source>
</reference>
<proteinExistence type="predicted"/>
<sequence>MADTVSSAVAQEAVHHVLSGLMERYEHSSDAKDLIERMEMAHIRLEAALEASQRWSITNEPLLRWRSKLKRATQECDHTLRRCRRRLQEEEEERSSLPSRVARAAMSLVSSIIGGDSDDKVGGSTVRRFERFADGASEFLRYVELGGSMPRRSVFFNGALVRHLLEGKGTKNCFVGGDQHLSFVLQPISVPDRGMEGYLIFSLEDGNMPENNFVLTLNLRVSESTDIVRIVVRCVELFAPHLSSTAEVVKTKLTQLPTQDLRWVPDAHSVFGHDGRWDNLDSVYSKWVRPNPLCCQQQHQSYITQRYAARSSSELSEPLVFDIYMEPVIQVYLLGHATLPCCNNGQQRATFIDGEARDFPFVKLGCNFWPHASCEDVLPVVGGWAIETINGEVTQHGLYANISIEQLGEIMLPKVVDYLYGDIAATSYQAVWKSKHGRAYLQAEKTTWISTTQRGDGGGRCKKLKSWTRQNSEFMSSWIKHAPAQLQALVVDSMQKQSPLSLSLLWKTISCVHDCPIMPLSLKDLRSLASKIKSPTLTTLRS</sequence>
<protein>
    <submittedName>
        <fullName evidence="1">Uncharacterized protein</fullName>
    </submittedName>
</protein>
<dbReference type="PANTHER" id="PTHR33377:SF99">
    <property type="entry name" value="OSJNBB0004G23.8-LIKE PROTEIN"/>
    <property type="match status" value="1"/>
</dbReference>
<keyword evidence="2" id="KW-1185">Reference proteome</keyword>
<dbReference type="InterPro" id="IPR013181">
    <property type="entry name" value="DUF1719"/>
</dbReference>
<dbReference type="Proteomes" id="UP000636709">
    <property type="component" value="Unassembled WGS sequence"/>
</dbReference>
<accession>A0A835ARD0</accession>
<dbReference type="EMBL" id="JACEFO010002208">
    <property type="protein sequence ID" value="KAF8673175.1"/>
    <property type="molecule type" value="Genomic_DNA"/>
</dbReference>
<gene>
    <name evidence="1" type="ORF">HU200_048723</name>
</gene>
<dbReference type="SMART" id="SM01157">
    <property type="entry name" value="DUF1719"/>
    <property type="match status" value="1"/>
</dbReference>
<evidence type="ECO:0000313" key="1">
    <source>
        <dbReference type="EMBL" id="KAF8673175.1"/>
    </source>
</evidence>
<dbReference type="OrthoDB" id="688242at2759"/>
<dbReference type="Pfam" id="PF08224">
    <property type="entry name" value="DUF1719"/>
    <property type="match status" value="1"/>
</dbReference>
<organism evidence="1 2">
    <name type="scientific">Digitaria exilis</name>
    <dbReference type="NCBI Taxonomy" id="1010633"/>
    <lineage>
        <taxon>Eukaryota</taxon>
        <taxon>Viridiplantae</taxon>
        <taxon>Streptophyta</taxon>
        <taxon>Embryophyta</taxon>
        <taxon>Tracheophyta</taxon>
        <taxon>Spermatophyta</taxon>
        <taxon>Magnoliopsida</taxon>
        <taxon>Liliopsida</taxon>
        <taxon>Poales</taxon>
        <taxon>Poaceae</taxon>
        <taxon>PACMAD clade</taxon>
        <taxon>Panicoideae</taxon>
        <taxon>Panicodae</taxon>
        <taxon>Paniceae</taxon>
        <taxon>Anthephorinae</taxon>
        <taxon>Digitaria</taxon>
    </lineage>
</organism>